<evidence type="ECO:0000313" key="3">
    <source>
        <dbReference type="Proteomes" id="UP000029692"/>
    </source>
</evidence>
<protein>
    <recommendedName>
        <fullName evidence="4">YbbR-like protein</fullName>
    </recommendedName>
</protein>
<dbReference type="Pfam" id="PF07949">
    <property type="entry name" value="YbbR"/>
    <property type="match status" value="2"/>
</dbReference>
<gene>
    <name evidence="2" type="ORF">DC28_05535</name>
</gene>
<comment type="caution">
    <text evidence="2">The sequence shown here is derived from an EMBL/GenBank/DDBJ whole genome shotgun (WGS) entry which is preliminary data.</text>
</comment>
<dbReference type="PANTHER" id="PTHR37804:SF1">
    <property type="entry name" value="CDAA REGULATORY PROTEIN CDAR"/>
    <property type="match status" value="1"/>
</dbReference>
<dbReference type="InterPro" id="IPR053154">
    <property type="entry name" value="c-di-AMP_regulator"/>
</dbReference>
<proteinExistence type="predicted"/>
<feature type="region of interest" description="Disordered" evidence="1">
    <location>
        <begin position="314"/>
        <end position="341"/>
    </location>
</feature>
<dbReference type="RefSeq" id="WP_037546663.1">
    <property type="nucleotide sequence ID" value="NZ_JNUP01000047.1"/>
</dbReference>
<organism evidence="2 3">
    <name type="scientific">Spirochaeta lutea</name>
    <dbReference type="NCBI Taxonomy" id="1480694"/>
    <lineage>
        <taxon>Bacteria</taxon>
        <taxon>Pseudomonadati</taxon>
        <taxon>Spirochaetota</taxon>
        <taxon>Spirochaetia</taxon>
        <taxon>Spirochaetales</taxon>
        <taxon>Spirochaetaceae</taxon>
        <taxon>Spirochaeta</taxon>
    </lineage>
</organism>
<dbReference type="InterPro" id="IPR012505">
    <property type="entry name" value="YbbR"/>
</dbReference>
<evidence type="ECO:0000313" key="2">
    <source>
        <dbReference type="EMBL" id="KGE72832.1"/>
    </source>
</evidence>
<dbReference type="STRING" id="1480694.DC28_05535"/>
<dbReference type="PANTHER" id="PTHR37804">
    <property type="entry name" value="CDAA REGULATORY PROTEIN CDAR"/>
    <property type="match status" value="1"/>
</dbReference>
<keyword evidence="3" id="KW-1185">Reference proteome</keyword>
<dbReference type="AlphaFoldDB" id="A0A098R2D0"/>
<sequence length="341" mass="37167">MSKKRLSSRISRIFQNWPAKILSLAAAVLLYTLTGINTLDERHITIPVDVPVPAGLALVGQSVQKVQVQIRGDSERVWDIGEQDIQIGVDMSEIRAAGIYRRPLVITKRGNALGVDPLELTLGYEQVEVELQEYLEKTLPVIPRFTGQPAPGYQLGTTGVSPGDVRVGGPRGVLEPVQRLETASVDLSGRTGSFTQRVEILLPDERLAFSDQATVEVRGTVSESVILTSFEDVDVIVLDPPRGLQLSEIPEPGSIRVQGSQVLIERTTPDQVRLLADARTVPRPGTYRLQVRPEVPRGLLILGYTPQEVELEFQTPPVENPDNAGTETPDGSDVPGGENLP</sequence>
<dbReference type="eggNOG" id="COG4856">
    <property type="taxonomic scope" value="Bacteria"/>
</dbReference>
<reference evidence="2 3" key="1">
    <citation type="submission" date="2014-05" db="EMBL/GenBank/DDBJ databases">
        <title>De novo Genome Sequence of Spirocheata sp.</title>
        <authorList>
            <person name="Shivani Y."/>
            <person name="Subhash Y."/>
            <person name="Tushar L."/>
            <person name="Sasikala C."/>
            <person name="Ramana C.V."/>
        </authorList>
    </citation>
    <scope>NUCLEOTIDE SEQUENCE [LARGE SCALE GENOMIC DNA]</scope>
    <source>
        <strain evidence="2 3">JC230</strain>
    </source>
</reference>
<dbReference type="Gene3D" id="2.170.120.30">
    <property type="match status" value="2"/>
</dbReference>
<accession>A0A098R2D0</accession>
<dbReference type="Gene3D" id="2.170.120.40">
    <property type="entry name" value="YbbR-like domain"/>
    <property type="match status" value="1"/>
</dbReference>
<dbReference type="Proteomes" id="UP000029692">
    <property type="component" value="Unassembled WGS sequence"/>
</dbReference>
<name>A0A098R2D0_9SPIO</name>
<evidence type="ECO:0008006" key="4">
    <source>
        <dbReference type="Google" id="ProtNLM"/>
    </source>
</evidence>
<evidence type="ECO:0000256" key="1">
    <source>
        <dbReference type="SAM" id="MobiDB-lite"/>
    </source>
</evidence>
<dbReference type="EMBL" id="JNUP01000047">
    <property type="protein sequence ID" value="KGE72832.1"/>
    <property type="molecule type" value="Genomic_DNA"/>
</dbReference>